<dbReference type="Proteomes" id="UP001161389">
    <property type="component" value="Unassembled WGS sequence"/>
</dbReference>
<dbReference type="PROSITE" id="PS51257">
    <property type="entry name" value="PROKAR_LIPOPROTEIN"/>
    <property type="match status" value="1"/>
</dbReference>
<proteinExistence type="predicted"/>
<keyword evidence="3" id="KW-1185">Reference proteome</keyword>
<feature type="signal peptide" evidence="1">
    <location>
        <begin position="1"/>
        <end position="22"/>
    </location>
</feature>
<dbReference type="EMBL" id="BSNM01000002">
    <property type="protein sequence ID" value="GLQ29762.1"/>
    <property type="molecule type" value="Genomic_DNA"/>
</dbReference>
<gene>
    <name evidence="2" type="ORF">GCM10007876_02400</name>
</gene>
<evidence type="ECO:0000256" key="1">
    <source>
        <dbReference type="SAM" id="SignalP"/>
    </source>
</evidence>
<dbReference type="RefSeq" id="WP_284377793.1">
    <property type="nucleotide sequence ID" value="NZ_BSNM01000002.1"/>
</dbReference>
<organism evidence="2 3">
    <name type="scientific">Litoribrevibacter albus</name>
    <dbReference type="NCBI Taxonomy" id="1473156"/>
    <lineage>
        <taxon>Bacteria</taxon>
        <taxon>Pseudomonadati</taxon>
        <taxon>Pseudomonadota</taxon>
        <taxon>Gammaproteobacteria</taxon>
        <taxon>Oceanospirillales</taxon>
        <taxon>Oceanospirillaceae</taxon>
        <taxon>Litoribrevibacter</taxon>
    </lineage>
</organism>
<evidence type="ECO:0008006" key="4">
    <source>
        <dbReference type="Google" id="ProtNLM"/>
    </source>
</evidence>
<keyword evidence="1" id="KW-0732">Signal</keyword>
<dbReference type="AlphaFoldDB" id="A0AA37S7N1"/>
<evidence type="ECO:0000313" key="2">
    <source>
        <dbReference type="EMBL" id="GLQ29762.1"/>
    </source>
</evidence>
<reference evidence="2" key="2">
    <citation type="submission" date="2023-01" db="EMBL/GenBank/DDBJ databases">
        <title>Draft genome sequence of Litoribrevibacter albus strain NBRC 110071.</title>
        <authorList>
            <person name="Sun Q."/>
            <person name="Mori K."/>
        </authorList>
    </citation>
    <scope>NUCLEOTIDE SEQUENCE</scope>
    <source>
        <strain evidence="2">NBRC 110071</strain>
    </source>
</reference>
<name>A0AA37S7N1_9GAMM</name>
<evidence type="ECO:0000313" key="3">
    <source>
        <dbReference type="Proteomes" id="UP001161389"/>
    </source>
</evidence>
<accession>A0AA37S7N1</accession>
<protein>
    <recommendedName>
        <fullName evidence="4">Lipoprotein</fullName>
    </recommendedName>
</protein>
<sequence>MKLRVMQISILLSGAALLSACGDDMQLLNDERVLFGGCHNAYQMVVKGQPQAMLRADAVFTAEATGEHYLTLTKGEDGLEVDLTKCDSESLTMFDQPVESIEGPAGRVIGKLIR</sequence>
<reference evidence="2" key="1">
    <citation type="journal article" date="2014" name="Int. J. Syst. Evol. Microbiol.">
        <title>Complete genome sequence of Corynebacterium casei LMG S-19264T (=DSM 44701T), isolated from a smear-ripened cheese.</title>
        <authorList>
            <consortium name="US DOE Joint Genome Institute (JGI-PGF)"/>
            <person name="Walter F."/>
            <person name="Albersmeier A."/>
            <person name="Kalinowski J."/>
            <person name="Ruckert C."/>
        </authorList>
    </citation>
    <scope>NUCLEOTIDE SEQUENCE</scope>
    <source>
        <strain evidence="2">NBRC 110071</strain>
    </source>
</reference>
<comment type="caution">
    <text evidence="2">The sequence shown here is derived from an EMBL/GenBank/DDBJ whole genome shotgun (WGS) entry which is preliminary data.</text>
</comment>
<feature type="chain" id="PRO_5041252164" description="Lipoprotein" evidence="1">
    <location>
        <begin position="23"/>
        <end position="114"/>
    </location>
</feature>